<dbReference type="EMBL" id="JWZT01001146">
    <property type="protein sequence ID" value="KII72703.1"/>
    <property type="molecule type" value="Genomic_DNA"/>
</dbReference>
<proteinExistence type="inferred from homology"/>
<keyword evidence="9 11" id="KW-0456">Lyase</keyword>
<keyword evidence="14" id="KW-1185">Reference proteome</keyword>
<name>A0A0C2JTG9_THEKT</name>
<dbReference type="GO" id="GO:0004408">
    <property type="term" value="F:holocytochrome-c synthase activity"/>
    <property type="evidence" value="ECO:0007669"/>
    <property type="project" value="UniProtKB-EC"/>
</dbReference>
<evidence type="ECO:0000256" key="10">
    <source>
        <dbReference type="ARBA" id="ARBA00023944"/>
    </source>
</evidence>
<keyword evidence="6 11" id="KW-0408">Iron</keyword>
<dbReference type="AlphaFoldDB" id="A0A0C2JTG9"/>
<evidence type="ECO:0000256" key="3">
    <source>
        <dbReference type="ARBA" id="ARBA00022617"/>
    </source>
</evidence>
<evidence type="ECO:0000256" key="11">
    <source>
        <dbReference type="RuleBase" id="RU363130"/>
    </source>
</evidence>
<keyword evidence="7 11" id="KW-0496">Mitochondrion</keyword>
<feature type="region of interest" description="Disordered" evidence="12">
    <location>
        <begin position="1"/>
        <end position="75"/>
    </location>
</feature>
<dbReference type="InterPro" id="IPR000511">
    <property type="entry name" value="Holocyt_c/c1_synthase"/>
</dbReference>
<dbReference type="GO" id="GO:0005743">
    <property type="term" value="C:mitochondrial inner membrane"/>
    <property type="evidence" value="ECO:0007669"/>
    <property type="project" value="UniProtKB-SubCell"/>
</dbReference>
<protein>
    <recommendedName>
        <fullName evidence="11">Holocytochrome c-type synthase</fullName>
        <ecNumber evidence="11">4.4.1.17</ecNumber>
    </recommendedName>
</protein>
<dbReference type="OrthoDB" id="4243at2759"/>
<comment type="similarity">
    <text evidence="2 11">Belongs to the cytochrome c-type heme lyase family.</text>
</comment>
<dbReference type="Pfam" id="PF01265">
    <property type="entry name" value="Cyto_heme_lyase"/>
    <property type="match status" value="1"/>
</dbReference>
<dbReference type="Proteomes" id="UP000031668">
    <property type="component" value="Unassembled WGS sequence"/>
</dbReference>
<evidence type="ECO:0000256" key="6">
    <source>
        <dbReference type="ARBA" id="ARBA00023004"/>
    </source>
</evidence>
<dbReference type="OMA" id="NEESWKH"/>
<sequence>MGQSNSTPDDGHDGSSECPIRAKSGSCPVDGSVDGLHHMANSNQKPSPGQPFALPTSRSVSSIPKANPKDNESKNWVYPSEQQFWNAMIKKGWRWQSEDINHNDIKQIVRIHNENNERAWAELLKWEMLGGHDPSAVKLSRFHGDAKKLSPRARFRCLLGYEAPFDRHDWVIERDGKEIRYVLDYYDIGNEEQHKQGDFIFTDVRPALDSFWAVKIRTKAFILRHLSSWIPPEYIAKFKKINEDIFKKSD</sequence>
<evidence type="ECO:0000256" key="4">
    <source>
        <dbReference type="ARBA" id="ARBA00022723"/>
    </source>
</evidence>
<organism evidence="13 14">
    <name type="scientific">Thelohanellus kitauei</name>
    <name type="common">Myxosporean</name>
    <dbReference type="NCBI Taxonomy" id="669202"/>
    <lineage>
        <taxon>Eukaryota</taxon>
        <taxon>Metazoa</taxon>
        <taxon>Cnidaria</taxon>
        <taxon>Myxozoa</taxon>
        <taxon>Myxosporea</taxon>
        <taxon>Bivalvulida</taxon>
        <taxon>Platysporina</taxon>
        <taxon>Myxobolidae</taxon>
        <taxon>Thelohanellus</taxon>
    </lineage>
</organism>
<keyword evidence="5 11" id="KW-0999">Mitochondrion inner membrane</keyword>
<dbReference type="EC" id="4.4.1.17" evidence="11"/>
<accession>A0A0C2JTG9</accession>
<evidence type="ECO:0000256" key="7">
    <source>
        <dbReference type="ARBA" id="ARBA00023128"/>
    </source>
</evidence>
<evidence type="ECO:0000313" key="13">
    <source>
        <dbReference type="EMBL" id="KII72703.1"/>
    </source>
</evidence>
<evidence type="ECO:0000313" key="14">
    <source>
        <dbReference type="Proteomes" id="UP000031668"/>
    </source>
</evidence>
<dbReference type="GO" id="GO:0046872">
    <property type="term" value="F:metal ion binding"/>
    <property type="evidence" value="ECO:0007669"/>
    <property type="project" value="UniProtKB-KW"/>
</dbReference>
<evidence type="ECO:0000256" key="1">
    <source>
        <dbReference type="ARBA" id="ARBA00004273"/>
    </source>
</evidence>
<dbReference type="PANTHER" id="PTHR12743">
    <property type="entry name" value="CYTOCHROME C1 HEME LYASE"/>
    <property type="match status" value="1"/>
</dbReference>
<dbReference type="PANTHER" id="PTHR12743:SF0">
    <property type="entry name" value="HOLOCYTOCHROME C-TYPE SYNTHASE"/>
    <property type="match status" value="1"/>
</dbReference>
<evidence type="ECO:0000256" key="8">
    <source>
        <dbReference type="ARBA" id="ARBA00023136"/>
    </source>
</evidence>
<evidence type="ECO:0000256" key="5">
    <source>
        <dbReference type="ARBA" id="ARBA00022792"/>
    </source>
</evidence>
<comment type="catalytic activity">
    <reaction evidence="10">
        <text>holo-[cytochrome c] = apo-[cytochrome c] + heme b</text>
        <dbReference type="Rhea" id="RHEA:22648"/>
        <dbReference type="Rhea" id="RHEA-COMP:10725"/>
        <dbReference type="Rhea" id="RHEA-COMP:10726"/>
        <dbReference type="ChEBI" id="CHEBI:29950"/>
        <dbReference type="ChEBI" id="CHEBI:60344"/>
        <dbReference type="ChEBI" id="CHEBI:83739"/>
        <dbReference type="EC" id="4.4.1.17"/>
    </reaction>
    <physiologicalReaction direction="right-to-left" evidence="10">
        <dbReference type="Rhea" id="RHEA:22650"/>
    </physiologicalReaction>
</comment>
<evidence type="ECO:0000256" key="9">
    <source>
        <dbReference type="ARBA" id="ARBA00023239"/>
    </source>
</evidence>
<comment type="function">
    <text evidence="11">Lyase that catalyzes the covalent linking of the heme group to the cytochrome C apoprotein to produce the mature functional cytochrome.</text>
</comment>
<evidence type="ECO:0000256" key="2">
    <source>
        <dbReference type="ARBA" id="ARBA00007255"/>
    </source>
</evidence>
<evidence type="ECO:0000256" key="12">
    <source>
        <dbReference type="SAM" id="MobiDB-lite"/>
    </source>
</evidence>
<comment type="subcellular location">
    <subcellularLocation>
        <location evidence="1 11">Mitochondrion inner membrane</location>
    </subcellularLocation>
</comment>
<keyword evidence="3 11" id="KW-0349">Heme</keyword>
<dbReference type="PROSITE" id="PS00822">
    <property type="entry name" value="CYTO_HEME_LYASE_2"/>
    <property type="match status" value="1"/>
</dbReference>
<reference evidence="13 14" key="1">
    <citation type="journal article" date="2014" name="Genome Biol. Evol.">
        <title>The genome of the myxosporean Thelohanellus kitauei shows adaptations to nutrient acquisition within its fish host.</title>
        <authorList>
            <person name="Yang Y."/>
            <person name="Xiong J."/>
            <person name="Zhou Z."/>
            <person name="Huo F."/>
            <person name="Miao W."/>
            <person name="Ran C."/>
            <person name="Liu Y."/>
            <person name="Zhang J."/>
            <person name="Feng J."/>
            <person name="Wang M."/>
            <person name="Wang M."/>
            <person name="Wang L."/>
            <person name="Yao B."/>
        </authorList>
    </citation>
    <scope>NUCLEOTIDE SEQUENCE [LARGE SCALE GENOMIC DNA]</scope>
    <source>
        <strain evidence="13">Wuqing</strain>
    </source>
</reference>
<keyword evidence="4 11" id="KW-0479">Metal-binding</keyword>
<keyword evidence="8 11" id="KW-0472">Membrane</keyword>
<gene>
    <name evidence="13" type="ORF">RF11_15212</name>
</gene>
<comment type="caution">
    <text evidence="13">The sequence shown here is derived from an EMBL/GenBank/DDBJ whole genome shotgun (WGS) entry which is preliminary data.</text>
</comment>